<dbReference type="EMBL" id="JAAMPC010000016">
    <property type="protein sequence ID" value="KAG2251691.1"/>
    <property type="molecule type" value="Genomic_DNA"/>
</dbReference>
<proteinExistence type="predicted"/>
<protein>
    <submittedName>
        <fullName evidence="1">Uncharacterized protein</fullName>
    </submittedName>
</protein>
<name>A0A8X7TTL5_BRACI</name>
<evidence type="ECO:0000313" key="1">
    <source>
        <dbReference type="EMBL" id="KAG2251691.1"/>
    </source>
</evidence>
<dbReference type="OrthoDB" id="10401545at2759"/>
<comment type="caution">
    <text evidence="1">The sequence shown here is derived from an EMBL/GenBank/DDBJ whole genome shotgun (WGS) entry which is preliminary data.</text>
</comment>
<evidence type="ECO:0000313" key="2">
    <source>
        <dbReference type="Proteomes" id="UP000886595"/>
    </source>
</evidence>
<reference evidence="1 2" key="1">
    <citation type="submission" date="2020-02" db="EMBL/GenBank/DDBJ databases">
        <authorList>
            <person name="Ma Q."/>
            <person name="Huang Y."/>
            <person name="Song X."/>
            <person name="Pei D."/>
        </authorList>
    </citation>
    <scope>NUCLEOTIDE SEQUENCE [LARGE SCALE GENOMIC DNA]</scope>
    <source>
        <strain evidence="1">Sxm20200214</strain>
        <tissue evidence="1">Leaf</tissue>
    </source>
</reference>
<keyword evidence="2" id="KW-1185">Reference proteome</keyword>
<organism evidence="1 2">
    <name type="scientific">Brassica carinata</name>
    <name type="common">Ethiopian mustard</name>
    <name type="synonym">Abyssinian cabbage</name>
    <dbReference type="NCBI Taxonomy" id="52824"/>
    <lineage>
        <taxon>Eukaryota</taxon>
        <taxon>Viridiplantae</taxon>
        <taxon>Streptophyta</taxon>
        <taxon>Embryophyta</taxon>
        <taxon>Tracheophyta</taxon>
        <taxon>Spermatophyta</taxon>
        <taxon>Magnoliopsida</taxon>
        <taxon>eudicotyledons</taxon>
        <taxon>Gunneridae</taxon>
        <taxon>Pentapetalae</taxon>
        <taxon>rosids</taxon>
        <taxon>malvids</taxon>
        <taxon>Brassicales</taxon>
        <taxon>Brassicaceae</taxon>
        <taxon>Brassiceae</taxon>
        <taxon>Brassica</taxon>
    </lineage>
</organism>
<gene>
    <name evidence="1" type="ORF">Bca52824_081827</name>
</gene>
<dbReference type="AlphaFoldDB" id="A0A8X7TTL5"/>
<sequence>MMVIGGRDITSIPSEYFNPNHLGARNDVFSPDLNLTQLKTPLQGRLTQRITNWFLLVPAGSGSYPQIRLSAVPDSCWFRVLSSDQTSCSPWSLLVPGPILKSDFLQSLIPAGSGSYPQIRSPQSSDLPVPGPNPKPMSTIIDSCWFWIFTTRQVSTTFGPNGGQPSPSKP</sequence>
<dbReference type="Proteomes" id="UP000886595">
    <property type="component" value="Unassembled WGS sequence"/>
</dbReference>
<accession>A0A8X7TTL5</accession>